<evidence type="ECO:0000259" key="9">
    <source>
        <dbReference type="PROSITE" id="PS50268"/>
    </source>
</evidence>
<evidence type="ECO:0000256" key="5">
    <source>
        <dbReference type="ARBA" id="ARBA00022889"/>
    </source>
</evidence>
<evidence type="ECO:0000256" key="2">
    <source>
        <dbReference type="ARBA" id="ARBA00022692"/>
    </source>
</evidence>
<dbReference type="EMBL" id="KV607231">
    <property type="protein sequence ID" value="OPL20470.1"/>
    <property type="molecule type" value="Genomic_DNA"/>
</dbReference>
<dbReference type="InterPro" id="IPR050971">
    <property type="entry name" value="Cadherin-domain_protein"/>
</dbReference>
<proteinExistence type="predicted"/>
<evidence type="ECO:0000256" key="1">
    <source>
        <dbReference type="ARBA" id="ARBA00004370"/>
    </source>
</evidence>
<keyword evidence="5" id="KW-0130">Cell adhesion</keyword>
<reference evidence="10 11" key="1">
    <citation type="journal article" date="2016" name="PLoS ONE">
        <title>A First Insight into the Genome of the Filter-Feeder Mussel Mytilus galloprovincialis.</title>
        <authorList>
            <person name="Murgarella M."/>
            <person name="Puiu D."/>
            <person name="Novoa B."/>
            <person name="Figueras A."/>
            <person name="Posada D."/>
            <person name="Canchaya C."/>
        </authorList>
    </citation>
    <scope>NUCLEOTIDE SEQUENCE [LARGE SCALE GENOMIC DNA]</scope>
    <source>
        <tissue evidence="10">Muscle</tissue>
    </source>
</reference>
<keyword evidence="4 8" id="KW-0106">Calcium</keyword>
<evidence type="ECO:0000256" key="8">
    <source>
        <dbReference type="PROSITE-ProRule" id="PRU00043"/>
    </source>
</evidence>
<gene>
    <name evidence="10" type="ORF">AM593_00810</name>
</gene>
<accession>A0A409V6Q4</accession>
<evidence type="ECO:0000313" key="10">
    <source>
        <dbReference type="EMBL" id="OPL20470.1"/>
    </source>
</evidence>
<evidence type="ECO:0000313" key="11">
    <source>
        <dbReference type="Proteomes" id="UP000266721"/>
    </source>
</evidence>
<evidence type="ECO:0000256" key="3">
    <source>
        <dbReference type="ARBA" id="ARBA00022737"/>
    </source>
</evidence>
<dbReference type="PANTHER" id="PTHR24025">
    <property type="entry name" value="DESMOGLEIN FAMILY MEMBER"/>
    <property type="match status" value="1"/>
</dbReference>
<keyword evidence="2" id="KW-0812">Transmembrane</keyword>
<keyword evidence="7" id="KW-0472">Membrane</keyword>
<keyword evidence="3" id="KW-0677">Repeat</keyword>
<dbReference type="SUPFAM" id="SSF49313">
    <property type="entry name" value="Cadherin-like"/>
    <property type="match status" value="2"/>
</dbReference>
<dbReference type="Proteomes" id="UP000266721">
    <property type="component" value="Unassembled WGS sequence"/>
</dbReference>
<dbReference type="PROSITE" id="PS50268">
    <property type="entry name" value="CADHERIN_2"/>
    <property type="match status" value="1"/>
</dbReference>
<dbReference type="SMR" id="A0A409V6Q4"/>
<dbReference type="AlphaFoldDB" id="A0A409V6Q4"/>
<dbReference type="PRINTS" id="PR00205">
    <property type="entry name" value="CADHERIN"/>
</dbReference>
<dbReference type="GO" id="GO:0005886">
    <property type="term" value="C:plasma membrane"/>
    <property type="evidence" value="ECO:0007669"/>
    <property type="project" value="InterPro"/>
</dbReference>
<dbReference type="Gene3D" id="2.60.40.60">
    <property type="entry name" value="Cadherins"/>
    <property type="match status" value="2"/>
</dbReference>
<dbReference type="GO" id="GO:0007156">
    <property type="term" value="P:homophilic cell adhesion via plasma membrane adhesion molecules"/>
    <property type="evidence" value="ECO:0007669"/>
    <property type="project" value="InterPro"/>
</dbReference>
<feature type="non-terminal residue" evidence="10">
    <location>
        <position position="1"/>
    </location>
</feature>
<sequence>LISVIDQLVRLDPVSGNITTNVTFDRESQDLIIGYIDLGIRAREVINASANILGNDASTTAYTTIRINVVDANDNSPKFAKTQFNVSIAEDIPNQSPLPGVILTVSDPDLADNAYFEFELSNYNAEFEVSPSNGQGQTTASILIKD</sequence>
<dbReference type="InterPro" id="IPR020894">
    <property type="entry name" value="Cadherin_CS"/>
</dbReference>
<protein>
    <recommendedName>
        <fullName evidence="9">Cadherin domain-containing protein</fullName>
    </recommendedName>
</protein>
<dbReference type="CDD" id="cd11304">
    <property type="entry name" value="Cadherin_repeat"/>
    <property type="match status" value="1"/>
</dbReference>
<keyword evidence="11" id="KW-1185">Reference proteome</keyword>
<dbReference type="GO" id="GO:0005509">
    <property type="term" value="F:calcium ion binding"/>
    <property type="evidence" value="ECO:0007669"/>
    <property type="project" value="UniProtKB-UniRule"/>
</dbReference>
<evidence type="ECO:0000256" key="6">
    <source>
        <dbReference type="ARBA" id="ARBA00022989"/>
    </source>
</evidence>
<evidence type="ECO:0000256" key="4">
    <source>
        <dbReference type="ARBA" id="ARBA00022837"/>
    </source>
</evidence>
<keyword evidence="6" id="KW-1133">Transmembrane helix</keyword>
<feature type="domain" description="Cadherin" evidence="9">
    <location>
        <begin position="10"/>
        <end position="79"/>
    </location>
</feature>
<evidence type="ECO:0000256" key="7">
    <source>
        <dbReference type="ARBA" id="ARBA00023136"/>
    </source>
</evidence>
<name>A0A409V6Q4_MYTGA</name>
<dbReference type="InterPro" id="IPR015919">
    <property type="entry name" value="Cadherin-like_sf"/>
</dbReference>
<dbReference type="GO" id="GO:0005911">
    <property type="term" value="C:cell-cell junction"/>
    <property type="evidence" value="ECO:0007669"/>
    <property type="project" value="TreeGrafter"/>
</dbReference>
<dbReference type="PANTHER" id="PTHR24025:SF31">
    <property type="entry name" value="NEURAL-CADHERIN"/>
    <property type="match status" value="1"/>
</dbReference>
<feature type="non-terminal residue" evidence="10">
    <location>
        <position position="146"/>
    </location>
</feature>
<comment type="subcellular location">
    <subcellularLocation>
        <location evidence="1">Membrane</location>
    </subcellularLocation>
</comment>
<dbReference type="InterPro" id="IPR002126">
    <property type="entry name" value="Cadherin-like_dom"/>
</dbReference>
<dbReference type="PROSITE" id="PS00232">
    <property type="entry name" value="CADHERIN_1"/>
    <property type="match status" value="1"/>
</dbReference>
<organism evidence="10 11">
    <name type="scientific">Mytilus galloprovincialis</name>
    <name type="common">Mediterranean mussel</name>
    <dbReference type="NCBI Taxonomy" id="29158"/>
    <lineage>
        <taxon>Eukaryota</taxon>
        <taxon>Metazoa</taxon>
        <taxon>Spiralia</taxon>
        <taxon>Lophotrochozoa</taxon>
        <taxon>Mollusca</taxon>
        <taxon>Bivalvia</taxon>
        <taxon>Autobranchia</taxon>
        <taxon>Pteriomorphia</taxon>
        <taxon>Mytilida</taxon>
        <taxon>Mytiloidea</taxon>
        <taxon>Mytilidae</taxon>
        <taxon>Mytilinae</taxon>
        <taxon>Mytilus</taxon>
    </lineage>
</organism>